<name>A0ABX2V6B1_9BACL</name>
<reference evidence="2 3" key="1">
    <citation type="submission" date="2016-03" db="EMBL/GenBank/DDBJ databases">
        <authorList>
            <person name="Cho S.-Y."/>
            <person name="Lim S."/>
            <person name="Kim H."/>
            <person name="Soh E.H."/>
            <person name="Moon J.S."/>
        </authorList>
    </citation>
    <scope>NUCLEOTIDE SEQUENCE [LARGE SCALE GENOMIC DNA]</scope>
    <source>
        <strain evidence="2 3">KCTC 3810</strain>
    </source>
</reference>
<dbReference type="InterPro" id="IPR027417">
    <property type="entry name" value="P-loop_NTPase"/>
</dbReference>
<keyword evidence="2" id="KW-0378">Hydrolase</keyword>
<accession>A0ABX2V6B1</accession>
<feature type="domain" description="Helicase ATP-binding" evidence="1">
    <location>
        <begin position="49"/>
        <end position="312"/>
    </location>
</feature>
<dbReference type="Pfam" id="PF04851">
    <property type="entry name" value="ResIII"/>
    <property type="match status" value="1"/>
</dbReference>
<sequence>MLNFEKLLNDALNSSVTNPIEIFDLLPNKNEKYKALLRHPQVEVLEEWYDTSFNEDNTIIKMNTGSGKTLIGLLILKSYLNDGKGPAVYIVPDNYLIEQIFREANDLGIKVTKDPNDTDFETGEAILVINIHKIINGRSVFGINEMRKHIGCLVVDDAHACMKIAKSQFAISIPHSNSLYNSIFEIFRDTIKHQSESRLLELEDKDRGVQQLIPFWDWQEKIADITKLLHSQREDNSENNSSLFYNWALIKDNLSLSDCIISSEEIVINVDFLPIEVIPSFNECPRRIFMSATIEDDTVLVSHFNIESTSVEAAITPKKANDIGERLIVIPQEINPEITDNELKGYFKSLSANKNVVVLVPSEYRSRFWNDVADVIVKEQRELIRTTQRLKDRHVGLVVLINRYDGIDLPRNACEVLVLDGLPDARGLFGKFEEVALSGSRQSLIDKVQRIEQGMGRGVRSKEDYCVVFLMGNSLVKALYAPDAKNAFTEATRKQLELSRMINKEIENGELEEIDATIKYCLNRDPEWVTLHNATILKVKYNPKLTFANDTLEQKKAFDLAKNRNYQKSSQIIQELVNKTSGKTKGYLKYKLARYTNFYNNVAAQEMVINSKNLNSALPYPISGIAYSKVQFINASQVDRIINFNTSSYSSTNEYVLGFKAVVEKLQFVNYSANNFEQAIKDLGDHLGFISQRPENEFNKGPDNLWATGENSAFIIECKNEATTSSISKKYCNQLNGSLVWFESHYPLISKKIPIMIHPYNRFEYAATPHATTRIITKEKLEELRGNLGAFITQVASCSYDKPTVAGLLKSFYFEHDSFIEKYTVEFEAGSK</sequence>
<dbReference type="Pfam" id="PF13307">
    <property type="entry name" value="Helicase_C_2"/>
    <property type="match status" value="1"/>
</dbReference>
<proteinExistence type="predicted"/>
<dbReference type="PROSITE" id="PS51192">
    <property type="entry name" value="HELICASE_ATP_BIND_1"/>
    <property type="match status" value="1"/>
</dbReference>
<dbReference type="Proteomes" id="UP000078447">
    <property type="component" value="Unassembled WGS sequence"/>
</dbReference>
<dbReference type="RefSeq" id="WP_028106998.1">
    <property type="nucleotide sequence ID" value="NZ_LVVL01000016.1"/>
</dbReference>
<dbReference type="SMART" id="SM00491">
    <property type="entry name" value="HELICc2"/>
    <property type="match status" value="1"/>
</dbReference>
<dbReference type="Gene3D" id="3.40.50.300">
    <property type="entry name" value="P-loop containing nucleotide triphosphate hydrolases"/>
    <property type="match status" value="2"/>
</dbReference>
<dbReference type="EMBL" id="LVVL01000016">
    <property type="protein sequence ID" value="OAN10821.1"/>
    <property type="molecule type" value="Genomic_DNA"/>
</dbReference>
<evidence type="ECO:0000259" key="1">
    <source>
        <dbReference type="PROSITE" id="PS51192"/>
    </source>
</evidence>
<dbReference type="InterPro" id="IPR006555">
    <property type="entry name" value="ATP-dep_Helicase_C"/>
</dbReference>
<organism evidence="2 3">
    <name type="scientific">Exiguobacterium undae</name>
    <dbReference type="NCBI Taxonomy" id="169177"/>
    <lineage>
        <taxon>Bacteria</taxon>
        <taxon>Bacillati</taxon>
        <taxon>Bacillota</taxon>
        <taxon>Bacilli</taxon>
        <taxon>Bacillales</taxon>
        <taxon>Bacillales Family XII. Incertae Sedis</taxon>
        <taxon>Exiguobacterium</taxon>
    </lineage>
</organism>
<dbReference type="InterPro" id="IPR014001">
    <property type="entry name" value="Helicase_ATP-bd"/>
</dbReference>
<keyword evidence="2" id="KW-0547">Nucleotide-binding</keyword>
<dbReference type="InterPro" id="IPR006935">
    <property type="entry name" value="Helicase/UvrB_N"/>
</dbReference>
<keyword evidence="3" id="KW-1185">Reference proteome</keyword>
<gene>
    <name evidence="2" type="ORF">A3783_13440</name>
</gene>
<evidence type="ECO:0000313" key="3">
    <source>
        <dbReference type="Proteomes" id="UP000078447"/>
    </source>
</evidence>
<evidence type="ECO:0000313" key="2">
    <source>
        <dbReference type="EMBL" id="OAN10821.1"/>
    </source>
</evidence>
<keyword evidence="2" id="KW-0067">ATP-binding</keyword>
<keyword evidence="2" id="KW-0347">Helicase</keyword>
<dbReference type="SUPFAM" id="SSF52540">
    <property type="entry name" value="P-loop containing nucleoside triphosphate hydrolases"/>
    <property type="match status" value="2"/>
</dbReference>
<dbReference type="SMART" id="SM00487">
    <property type="entry name" value="DEXDc"/>
    <property type="match status" value="1"/>
</dbReference>
<dbReference type="GO" id="GO:0004386">
    <property type="term" value="F:helicase activity"/>
    <property type="evidence" value="ECO:0007669"/>
    <property type="project" value="UniProtKB-KW"/>
</dbReference>
<protein>
    <submittedName>
        <fullName evidence="2">DEAD/DEAH box helicase</fullName>
    </submittedName>
</protein>
<comment type="caution">
    <text evidence="2">The sequence shown here is derived from an EMBL/GenBank/DDBJ whole genome shotgun (WGS) entry which is preliminary data.</text>
</comment>